<dbReference type="AlphaFoldDB" id="A0A3B3SWA1"/>
<dbReference type="GeneTree" id="ENSGT00530000063847"/>
<dbReference type="InterPro" id="IPR011990">
    <property type="entry name" value="TPR-like_helical_dom_sf"/>
</dbReference>
<name>A0A3B3SWA1_9TELE</name>
<evidence type="ECO:0000313" key="1">
    <source>
        <dbReference type="Ensembl" id="ENSPKIP00000034944.1"/>
    </source>
</evidence>
<keyword evidence="2" id="KW-1185">Reference proteome</keyword>
<dbReference type="STRING" id="1676925.ENSPKIP00000034944"/>
<sequence>MNADVGSTKYFDSVSFECAIPSSGCGRSYNAGSECPTLWCEKGQGAQSPSRGAESIADIRIGPEEKLSQWQTEVQALEDSQQIDACVQAQVRCVALARLVYGDIHLKLAQAHARLAQCYLQLKGLPLQAQEHAAKAQAIIPFCSPEAAGEEKAEVQECYFTVYYTQGKSALLLGKLEEAEVNLEKADLVFGELQQVEGNRKQTEFDIATTLSRLYRHQGCPGKALCQCERALKLHEGPHAACAVYKDMATIEEEQGQPNAAVQYLLKAYSLVQEVTPGGLEEADICYSLAVAYSKSQDPKYLDRAASFFQQSLSIYSRCLRPGDPLTLSVQDKYCRVLLLSGQQERAMKILKESVSLKKSTFGDLSAEVADSLQLIGGVQMTQGEMMQAYRTMSKCLEVQSLLYGPQHKKTRVIQQTVDLLSKAPEVAGRHHKADRMKHRPPFSAVVPSHLPAGAALSPSDSEHLKKNI</sequence>
<dbReference type="PANTHER" id="PTHR14485:SF3">
    <property type="entry name" value="TETRATRICOPEPTIDE REPEAT PROTEIN 23"/>
    <property type="match status" value="1"/>
</dbReference>
<dbReference type="SUPFAM" id="SSF48452">
    <property type="entry name" value="TPR-like"/>
    <property type="match status" value="1"/>
</dbReference>
<reference evidence="1" key="1">
    <citation type="submission" date="2025-08" db="UniProtKB">
        <authorList>
            <consortium name="Ensembl"/>
        </authorList>
    </citation>
    <scope>IDENTIFICATION</scope>
</reference>
<dbReference type="InterPro" id="IPR042621">
    <property type="entry name" value="TTC23/TTC23L"/>
</dbReference>
<dbReference type="OrthoDB" id="9986634at2759"/>
<dbReference type="PANTHER" id="PTHR14485">
    <property type="entry name" value="TETRATRICOPEPTIDE REPEAT PROTEIN 23"/>
    <property type="match status" value="1"/>
</dbReference>
<organism evidence="1 2">
    <name type="scientific">Paramormyrops kingsleyae</name>
    <dbReference type="NCBI Taxonomy" id="1676925"/>
    <lineage>
        <taxon>Eukaryota</taxon>
        <taxon>Metazoa</taxon>
        <taxon>Chordata</taxon>
        <taxon>Craniata</taxon>
        <taxon>Vertebrata</taxon>
        <taxon>Euteleostomi</taxon>
        <taxon>Actinopterygii</taxon>
        <taxon>Neopterygii</taxon>
        <taxon>Teleostei</taxon>
        <taxon>Osteoglossocephala</taxon>
        <taxon>Osteoglossomorpha</taxon>
        <taxon>Osteoglossiformes</taxon>
        <taxon>Mormyridae</taxon>
        <taxon>Paramormyrops</taxon>
    </lineage>
</organism>
<dbReference type="Proteomes" id="UP000261540">
    <property type="component" value="Unplaced"/>
</dbReference>
<dbReference type="Gene3D" id="1.25.40.10">
    <property type="entry name" value="Tetratricopeptide repeat domain"/>
    <property type="match status" value="2"/>
</dbReference>
<reference evidence="1" key="2">
    <citation type="submission" date="2025-09" db="UniProtKB">
        <authorList>
            <consortium name="Ensembl"/>
        </authorList>
    </citation>
    <scope>IDENTIFICATION</scope>
</reference>
<dbReference type="SMART" id="SM00028">
    <property type="entry name" value="TPR"/>
    <property type="match status" value="5"/>
</dbReference>
<accession>A0A3B3SWA1</accession>
<evidence type="ECO:0000313" key="2">
    <source>
        <dbReference type="Proteomes" id="UP000261540"/>
    </source>
</evidence>
<dbReference type="Ensembl" id="ENSPKIT00000015869.1">
    <property type="protein sequence ID" value="ENSPKIP00000034944.1"/>
    <property type="gene ID" value="ENSPKIG00000014084.1"/>
</dbReference>
<protein>
    <submittedName>
        <fullName evidence="1">Tetratricopeptide repeat domain 23</fullName>
    </submittedName>
</protein>
<dbReference type="InterPro" id="IPR019734">
    <property type="entry name" value="TPR_rpt"/>
</dbReference>
<proteinExistence type="predicted"/>